<reference evidence="1" key="1">
    <citation type="submission" date="2022-03" db="EMBL/GenBank/DDBJ databases">
        <authorList>
            <person name="Martin H S."/>
        </authorList>
    </citation>
    <scope>NUCLEOTIDE SEQUENCE</scope>
</reference>
<dbReference type="Gene3D" id="3.30.70.1820">
    <property type="entry name" value="L1 transposable element, RRM domain"/>
    <property type="match status" value="1"/>
</dbReference>
<proteinExistence type="predicted"/>
<accession>A0ABN8HVE6</accession>
<sequence length="236" mass="26739">MDEFQRDLEKNSASKTSATTSSIASDFVSFKTFIVTALNTLQQQMEFLRLEMDRQEMRRRRKILLFHGIPEVKSEDLIGRVTTAVAEHLNLPNFSSTSIKSSYRLGRTSESRARPVVVKFAEVSVRDKMWFAKTKFKGTGITQSEFLTQPRHSAFLEARKRFGVTNCWTRDGCIYVISSDGVRHRVESLNELDVINVASSSSKPLAANSPVQILESCSKSPNTKTIVMRPKRVIKK</sequence>
<keyword evidence="2" id="KW-1185">Reference proteome</keyword>
<dbReference type="Proteomes" id="UP000837857">
    <property type="component" value="Chromosome 14"/>
</dbReference>
<evidence type="ECO:0000313" key="2">
    <source>
        <dbReference type="Proteomes" id="UP000837857"/>
    </source>
</evidence>
<name>A0ABN8HVE6_9NEOP</name>
<gene>
    <name evidence="1" type="ORF">IPOD504_LOCUS3503</name>
</gene>
<dbReference type="EMBL" id="OW152826">
    <property type="protein sequence ID" value="CAH2041974.1"/>
    <property type="molecule type" value="Genomic_DNA"/>
</dbReference>
<protein>
    <submittedName>
        <fullName evidence="1">Uncharacterized protein</fullName>
    </submittedName>
</protein>
<feature type="non-terminal residue" evidence="1">
    <location>
        <position position="236"/>
    </location>
</feature>
<evidence type="ECO:0000313" key="1">
    <source>
        <dbReference type="EMBL" id="CAH2041974.1"/>
    </source>
</evidence>
<organism evidence="1 2">
    <name type="scientific">Iphiclides podalirius</name>
    <name type="common">scarce swallowtail</name>
    <dbReference type="NCBI Taxonomy" id="110791"/>
    <lineage>
        <taxon>Eukaryota</taxon>
        <taxon>Metazoa</taxon>
        <taxon>Ecdysozoa</taxon>
        <taxon>Arthropoda</taxon>
        <taxon>Hexapoda</taxon>
        <taxon>Insecta</taxon>
        <taxon>Pterygota</taxon>
        <taxon>Neoptera</taxon>
        <taxon>Endopterygota</taxon>
        <taxon>Lepidoptera</taxon>
        <taxon>Glossata</taxon>
        <taxon>Ditrysia</taxon>
        <taxon>Papilionoidea</taxon>
        <taxon>Papilionidae</taxon>
        <taxon>Papilioninae</taxon>
        <taxon>Iphiclides</taxon>
    </lineage>
</organism>